<keyword evidence="3" id="KW-1185">Reference proteome</keyword>
<protein>
    <recommendedName>
        <fullName evidence="1">COMM domain-containing protein</fullName>
    </recommendedName>
</protein>
<dbReference type="Proteomes" id="UP001608902">
    <property type="component" value="Unassembled WGS sequence"/>
</dbReference>
<evidence type="ECO:0000313" key="3">
    <source>
        <dbReference type="Proteomes" id="UP001608902"/>
    </source>
</evidence>
<sequence length="103" mass="11927">MKSSATTKQRESVKVLRDFDWSAKLTADCDCSPKTLKPLVQLNFHYSNSEQTDRFEFTLQEVRPPCSLEYLSKLVPSDSIVLIFLLFFSYPLRSITHSEVFQT</sequence>
<dbReference type="InterPro" id="IPR017920">
    <property type="entry name" value="COMM"/>
</dbReference>
<comment type="caution">
    <text evidence="2">The sequence shown here is derived from an EMBL/GenBank/DDBJ whole genome shotgun (WGS) entry which is preliminary data.</text>
</comment>
<dbReference type="EMBL" id="JBGFUD010009677">
    <property type="protein sequence ID" value="MFH4982606.1"/>
    <property type="molecule type" value="Genomic_DNA"/>
</dbReference>
<gene>
    <name evidence="2" type="ORF">AB6A40_009315</name>
</gene>
<dbReference type="AlphaFoldDB" id="A0ABD6ETH2"/>
<evidence type="ECO:0000259" key="1">
    <source>
        <dbReference type="Pfam" id="PF07258"/>
    </source>
</evidence>
<accession>A0ABD6ETH2</accession>
<name>A0ABD6ETH2_9BILA</name>
<reference evidence="2 3" key="1">
    <citation type="submission" date="2024-08" db="EMBL/GenBank/DDBJ databases">
        <title>Gnathostoma spinigerum genome.</title>
        <authorList>
            <person name="Gonzalez-Bertolin B."/>
            <person name="Monzon S."/>
            <person name="Zaballos A."/>
            <person name="Jimenez P."/>
            <person name="Dekumyoy P."/>
            <person name="Varona S."/>
            <person name="Cuesta I."/>
            <person name="Sumanam S."/>
            <person name="Adisakwattana P."/>
            <person name="Gasser R.B."/>
            <person name="Hernandez-Gonzalez A."/>
            <person name="Young N.D."/>
            <person name="Perteguer M.J."/>
        </authorList>
    </citation>
    <scope>NUCLEOTIDE SEQUENCE [LARGE SCALE GENOMIC DNA]</scope>
    <source>
        <strain evidence="2">AL3</strain>
        <tissue evidence="2">Liver</tissue>
    </source>
</reference>
<evidence type="ECO:0000313" key="2">
    <source>
        <dbReference type="EMBL" id="MFH4982606.1"/>
    </source>
</evidence>
<proteinExistence type="predicted"/>
<dbReference type="Pfam" id="PF07258">
    <property type="entry name" value="COMM_domain"/>
    <property type="match status" value="1"/>
</dbReference>
<organism evidence="2 3">
    <name type="scientific">Gnathostoma spinigerum</name>
    <dbReference type="NCBI Taxonomy" id="75299"/>
    <lineage>
        <taxon>Eukaryota</taxon>
        <taxon>Metazoa</taxon>
        <taxon>Ecdysozoa</taxon>
        <taxon>Nematoda</taxon>
        <taxon>Chromadorea</taxon>
        <taxon>Rhabditida</taxon>
        <taxon>Spirurina</taxon>
        <taxon>Gnathostomatomorpha</taxon>
        <taxon>Gnathostomatoidea</taxon>
        <taxon>Gnathostomatidae</taxon>
        <taxon>Gnathostoma</taxon>
    </lineage>
</organism>
<feature type="domain" description="COMM" evidence="1">
    <location>
        <begin position="14"/>
        <end position="62"/>
    </location>
</feature>